<gene>
    <name evidence="2" type="ORF">BT63DRAFT_452507</name>
</gene>
<sequence length="158" mass="18595">MLLDSNAERMAYRIGRGEQGVLTFEPYKSELLPHWRFRTPDIARQSSETLWEKFKDFGKEGDFIGMDMSRKFIQMAQLPGMTRAKRYAQHKGGRKYNRDTGEELPKSQSHVDYADKLEASETFKAVWARCREDEIYQKLKGEFQEAQKEWDKAQCKAK</sequence>
<proteinExistence type="predicted"/>
<evidence type="ECO:0000313" key="2">
    <source>
        <dbReference type="EMBL" id="KAF2672009.1"/>
    </source>
</evidence>
<accession>A0A6A6UII2</accession>
<dbReference type="AlphaFoldDB" id="A0A6A6UII2"/>
<dbReference type="Proteomes" id="UP000799302">
    <property type="component" value="Unassembled WGS sequence"/>
</dbReference>
<name>A0A6A6UII2_9PEZI</name>
<keyword evidence="3" id="KW-1185">Reference proteome</keyword>
<dbReference type="OrthoDB" id="2589819at2759"/>
<feature type="compositionally biased region" description="Basic and acidic residues" evidence="1">
    <location>
        <begin position="96"/>
        <end position="105"/>
    </location>
</feature>
<dbReference type="Pfam" id="PF14328">
    <property type="entry name" value="DUF4385"/>
    <property type="match status" value="1"/>
</dbReference>
<dbReference type="EMBL" id="MU004232">
    <property type="protein sequence ID" value="KAF2672009.1"/>
    <property type="molecule type" value="Genomic_DNA"/>
</dbReference>
<feature type="region of interest" description="Disordered" evidence="1">
    <location>
        <begin position="86"/>
        <end position="108"/>
    </location>
</feature>
<evidence type="ECO:0000313" key="3">
    <source>
        <dbReference type="Proteomes" id="UP000799302"/>
    </source>
</evidence>
<dbReference type="InterPro" id="IPR025494">
    <property type="entry name" value="DUF4385"/>
</dbReference>
<evidence type="ECO:0000256" key="1">
    <source>
        <dbReference type="SAM" id="MobiDB-lite"/>
    </source>
</evidence>
<reference evidence="2" key="1">
    <citation type="journal article" date="2020" name="Stud. Mycol.">
        <title>101 Dothideomycetes genomes: a test case for predicting lifestyles and emergence of pathogens.</title>
        <authorList>
            <person name="Haridas S."/>
            <person name="Albert R."/>
            <person name="Binder M."/>
            <person name="Bloem J."/>
            <person name="Labutti K."/>
            <person name="Salamov A."/>
            <person name="Andreopoulos B."/>
            <person name="Baker S."/>
            <person name="Barry K."/>
            <person name="Bills G."/>
            <person name="Bluhm B."/>
            <person name="Cannon C."/>
            <person name="Castanera R."/>
            <person name="Culley D."/>
            <person name="Daum C."/>
            <person name="Ezra D."/>
            <person name="Gonzalez J."/>
            <person name="Henrissat B."/>
            <person name="Kuo A."/>
            <person name="Liang C."/>
            <person name="Lipzen A."/>
            <person name="Lutzoni F."/>
            <person name="Magnuson J."/>
            <person name="Mondo S."/>
            <person name="Nolan M."/>
            <person name="Ohm R."/>
            <person name="Pangilinan J."/>
            <person name="Park H.-J."/>
            <person name="Ramirez L."/>
            <person name="Alfaro M."/>
            <person name="Sun H."/>
            <person name="Tritt A."/>
            <person name="Yoshinaga Y."/>
            <person name="Zwiers L.-H."/>
            <person name="Turgeon B."/>
            <person name="Goodwin S."/>
            <person name="Spatafora J."/>
            <person name="Crous P."/>
            <person name="Grigoriev I."/>
        </authorList>
    </citation>
    <scope>NUCLEOTIDE SEQUENCE</scope>
    <source>
        <strain evidence="2">CBS 115976</strain>
    </source>
</reference>
<protein>
    <submittedName>
        <fullName evidence="2">Uncharacterized protein</fullName>
    </submittedName>
</protein>
<organism evidence="2 3">
    <name type="scientific">Microthyrium microscopicum</name>
    <dbReference type="NCBI Taxonomy" id="703497"/>
    <lineage>
        <taxon>Eukaryota</taxon>
        <taxon>Fungi</taxon>
        <taxon>Dikarya</taxon>
        <taxon>Ascomycota</taxon>
        <taxon>Pezizomycotina</taxon>
        <taxon>Dothideomycetes</taxon>
        <taxon>Dothideomycetes incertae sedis</taxon>
        <taxon>Microthyriales</taxon>
        <taxon>Microthyriaceae</taxon>
        <taxon>Microthyrium</taxon>
    </lineage>
</organism>
<feature type="compositionally biased region" description="Basic residues" evidence="1">
    <location>
        <begin position="86"/>
        <end position="95"/>
    </location>
</feature>